<comment type="caution">
    <text evidence="8">The sequence shown here is derived from an EMBL/GenBank/DDBJ whole genome shotgun (WGS) entry which is preliminary data.</text>
</comment>
<keyword evidence="4" id="KW-1133">Transmembrane helix</keyword>
<proteinExistence type="inferred from homology"/>
<sequence length="386" mass="41961">MKFYVLWLVLVLAVQADAAKQRKKAKIPALIVFGDSIMDTGNNNNLSTFLKSNFPPYGKDFPGGLATGRFSDGKVPSDLIAEKLGLAKTLPAYLSPNLKPRNLLKGITFASGGTGYDPLTAETMVCYHILRLVTIPETKGTNIKRMVRHVRTTLQASGGIAAPSLKLRRAHRFHLRQEISALAGSSLRNERSHISFHVTGFCALCAMQRHVRTTLQASGGIAAPSLKLRSLIDRGQLWRLATSSVRHANPMHLMINCYSLNSIGPTTESLGGPTRFLAVYFTSSIASSAMSSWLNKAPSVGASGAIFGLTSWLGSCICHETQTNALTTQTLGLVSRGIDNWGHIGGLLGGTAMAWLVGRHWKFEYTTRDGWRVFVDSAPAPLLLRW</sequence>
<keyword evidence="5" id="KW-0472">Membrane</keyword>
<gene>
    <name evidence="8" type="ORF">F2Q69_00008012</name>
</gene>
<evidence type="ECO:0000256" key="3">
    <source>
        <dbReference type="ARBA" id="ARBA00022692"/>
    </source>
</evidence>
<dbReference type="GO" id="GO:0006629">
    <property type="term" value="P:lipid metabolic process"/>
    <property type="evidence" value="ECO:0007669"/>
    <property type="project" value="InterPro"/>
</dbReference>
<dbReference type="InterPro" id="IPR036514">
    <property type="entry name" value="SGNH_hydro_sf"/>
</dbReference>
<dbReference type="GO" id="GO:0004252">
    <property type="term" value="F:serine-type endopeptidase activity"/>
    <property type="evidence" value="ECO:0007669"/>
    <property type="project" value="InterPro"/>
</dbReference>
<comment type="subcellular location">
    <subcellularLocation>
        <location evidence="1">Membrane</location>
        <topology evidence="1">Multi-pass membrane protein</topology>
    </subcellularLocation>
</comment>
<evidence type="ECO:0000256" key="4">
    <source>
        <dbReference type="ARBA" id="ARBA00022989"/>
    </source>
</evidence>
<dbReference type="InterPro" id="IPR022764">
    <property type="entry name" value="Peptidase_S54_rhomboid_dom"/>
</dbReference>
<protein>
    <recommendedName>
        <fullName evidence="7">Peptidase S54 rhomboid domain-containing protein</fullName>
    </recommendedName>
</protein>
<feature type="chain" id="PRO_5035827722" description="Peptidase S54 rhomboid domain-containing protein" evidence="6">
    <location>
        <begin position="19"/>
        <end position="386"/>
    </location>
</feature>
<keyword evidence="6" id="KW-0732">Signal</keyword>
<dbReference type="Gene3D" id="1.20.1540.10">
    <property type="entry name" value="Rhomboid-like"/>
    <property type="match status" value="1"/>
</dbReference>
<dbReference type="InterPro" id="IPR050592">
    <property type="entry name" value="GDSL_lipolytic_enzyme"/>
</dbReference>
<evidence type="ECO:0000256" key="2">
    <source>
        <dbReference type="ARBA" id="ARBA00009045"/>
    </source>
</evidence>
<dbReference type="PANTHER" id="PTHR45642">
    <property type="entry name" value="GDSL ESTERASE/LIPASE EXL3"/>
    <property type="match status" value="1"/>
</dbReference>
<organism evidence="8 9">
    <name type="scientific">Brassica cretica</name>
    <name type="common">Mustard</name>
    <dbReference type="NCBI Taxonomy" id="69181"/>
    <lineage>
        <taxon>Eukaryota</taxon>
        <taxon>Viridiplantae</taxon>
        <taxon>Streptophyta</taxon>
        <taxon>Embryophyta</taxon>
        <taxon>Tracheophyta</taxon>
        <taxon>Spermatophyta</taxon>
        <taxon>Magnoliopsida</taxon>
        <taxon>eudicotyledons</taxon>
        <taxon>Gunneridae</taxon>
        <taxon>Pentapetalae</taxon>
        <taxon>rosids</taxon>
        <taxon>malvids</taxon>
        <taxon>Brassicales</taxon>
        <taxon>Brassicaceae</taxon>
        <taxon>Brassiceae</taxon>
        <taxon>Brassica</taxon>
    </lineage>
</organism>
<dbReference type="InterPro" id="IPR035952">
    <property type="entry name" value="Rhomboid-like_sf"/>
</dbReference>
<dbReference type="InterPro" id="IPR008265">
    <property type="entry name" value="Lipase_GDSL_AS"/>
</dbReference>
<dbReference type="Pfam" id="PF01694">
    <property type="entry name" value="Rhomboid"/>
    <property type="match status" value="1"/>
</dbReference>
<evidence type="ECO:0000256" key="5">
    <source>
        <dbReference type="ARBA" id="ARBA00023136"/>
    </source>
</evidence>
<dbReference type="EMBL" id="QGKX02001521">
    <property type="protein sequence ID" value="KAF3512363.1"/>
    <property type="molecule type" value="Genomic_DNA"/>
</dbReference>
<dbReference type="AlphaFoldDB" id="A0A8S9PHR9"/>
<evidence type="ECO:0000313" key="9">
    <source>
        <dbReference type="Proteomes" id="UP000712600"/>
    </source>
</evidence>
<reference evidence="8" key="1">
    <citation type="submission" date="2019-12" db="EMBL/GenBank/DDBJ databases">
        <title>Genome sequencing and annotation of Brassica cretica.</title>
        <authorList>
            <person name="Studholme D.J."/>
            <person name="Sarris P."/>
        </authorList>
    </citation>
    <scope>NUCLEOTIDE SEQUENCE</scope>
    <source>
        <strain evidence="8">PFS-109/04</strain>
        <tissue evidence="8">Leaf</tissue>
    </source>
</reference>
<dbReference type="Proteomes" id="UP000712600">
    <property type="component" value="Unassembled WGS sequence"/>
</dbReference>
<feature type="domain" description="Peptidase S54 rhomboid" evidence="7">
    <location>
        <begin position="234"/>
        <end position="359"/>
    </location>
</feature>
<dbReference type="PROSITE" id="PS01098">
    <property type="entry name" value="LIPASE_GDSL_SER"/>
    <property type="match status" value="1"/>
</dbReference>
<dbReference type="GO" id="GO:0016020">
    <property type="term" value="C:membrane"/>
    <property type="evidence" value="ECO:0007669"/>
    <property type="project" value="UniProtKB-SubCell"/>
</dbReference>
<accession>A0A8S9PHR9</accession>
<dbReference type="SUPFAM" id="SSF144091">
    <property type="entry name" value="Rhomboid-like"/>
    <property type="match status" value="1"/>
</dbReference>
<comment type="similarity">
    <text evidence="2">Belongs to the peptidase S54 family.</text>
</comment>
<evidence type="ECO:0000256" key="1">
    <source>
        <dbReference type="ARBA" id="ARBA00004141"/>
    </source>
</evidence>
<dbReference type="Gene3D" id="3.40.50.1110">
    <property type="entry name" value="SGNH hydrolase"/>
    <property type="match status" value="1"/>
</dbReference>
<evidence type="ECO:0000256" key="6">
    <source>
        <dbReference type="SAM" id="SignalP"/>
    </source>
</evidence>
<evidence type="ECO:0000259" key="7">
    <source>
        <dbReference type="Pfam" id="PF01694"/>
    </source>
</evidence>
<feature type="signal peptide" evidence="6">
    <location>
        <begin position="1"/>
        <end position="18"/>
    </location>
</feature>
<dbReference type="GO" id="GO:0016298">
    <property type="term" value="F:lipase activity"/>
    <property type="evidence" value="ECO:0007669"/>
    <property type="project" value="InterPro"/>
</dbReference>
<dbReference type="GO" id="GO:0005576">
    <property type="term" value="C:extracellular region"/>
    <property type="evidence" value="ECO:0007669"/>
    <property type="project" value="TreeGrafter"/>
</dbReference>
<name>A0A8S9PHR9_BRACR</name>
<keyword evidence="3" id="KW-0812">Transmembrane</keyword>
<evidence type="ECO:0000313" key="8">
    <source>
        <dbReference type="EMBL" id="KAF3512363.1"/>
    </source>
</evidence>
<dbReference type="PANTHER" id="PTHR45642:SF84">
    <property type="entry name" value="BNAC03G75690D PROTEIN"/>
    <property type="match status" value="1"/>
</dbReference>